<dbReference type="EMBL" id="VTEG01000028">
    <property type="protein sequence ID" value="TYR95714.1"/>
    <property type="molecule type" value="Genomic_DNA"/>
</dbReference>
<feature type="domain" description="Terminase large subunit ribonuclease H-like" evidence="1">
    <location>
        <begin position="318"/>
        <end position="417"/>
    </location>
</feature>
<gene>
    <name evidence="2" type="primary">terL</name>
    <name evidence="2" type="ORF">FZC84_21210</name>
</gene>
<dbReference type="InterPro" id="IPR006517">
    <property type="entry name" value="Phage_terminase_lsu-like_C"/>
</dbReference>
<evidence type="ECO:0000259" key="1">
    <source>
        <dbReference type="Pfam" id="PF22530"/>
    </source>
</evidence>
<dbReference type="Pfam" id="PF22530">
    <property type="entry name" value="Terminase-T7_RNaseH-like"/>
    <property type="match status" value="1"/>
</dbReference>
<dbReference type="AlphaFoldDB" id="A0A5D4M1A2"/>
<reference evidence="2 3" key="1">
    <citation type="submission" date="2019-08" db="EMBL/GenBank/DDBJ databases">
        <title>Bacillus genomes from the desert of Cuatro Cienegas, Coahuila.</title>
        <authorList>
            <person name="Olmedo-Alvarez G."/>
        </authorList>
    </citation>
    <scope>NUCLEOTIDE SEQUENCE [LARGE SCALE GENOMIC DNA]</scope>
    <source>
        <strain evidence="2 3">CH128b_4D</strain>
    </source>
</reference>
<comment type="caution">
    <text evidence="2">The sequence shown here is derived from an EMBL/GenBank/DDBJ whole genome shotgun (WGS) entry which is preliminary data.</text>
</comment>
<protein>
    <submittedName>
        <fullName evidence="2">Phage terminase large subunit</fullName>
    </submittedName>
</protein>
<dbReference type="RefSeq" id="WP_148955185.1">
    <property type="nucleotide sequence ID" value="NZ_VTEG01000028.1"/>
</dbReference>
<dbReference type="InterPro" id="IPR027417">
    <property type="entry name" value="P-loop_NTPase"/>
</dbReference>
<evidence type="ECO:0000313" key="2">
    <source>
        <dbReference type="EMBL" id="TYR95714.1"/>
    </source>
</evidence>
<evidence type="ECO:0000313" key="3">
    <source>
        <dbReference type="Proteomes" id="UP000325182"/>
    </source>
</evidence>
<dbReference type="InterPro" id="IPR054762">
    <property type="entry name" value="Gp19_RNaseH-like"/>
</dbReference>
<sequence>MSKREEIEKRIRLLREKKRREAAQSFWHFANALYPNFFKPERDYLKVICNAMEGIYFETLINEKTGKPYKKLALSVPPSMGKSFCSTLFSAYLLSKDEDAQVITVSYNEKMSSKFGQQVRDTIMMPPGGNPSEFVLGDVFPDVKVKDNDSSKQNWSLEGRYNSFLATSFTGTLTGFRGKIGIIDDPVKSALEAYNENKLNEIFDWYADTFLSRILEGGSQIIIQTRWSKRDLIGRLLELEPDEWYVVNLPAYDKEKDEMLCEDIMSRQRYEALKRITSHEIFMANYQQQTVDSKNKLFTNLKNYEEKPESIKERICLVDPADTGEDSLVAIIADVAHNGQAYVVDVYMTKEDMDITAPRLAELLTEHRVRRVRIERNAAGRVFSSNVEKHLRNDHKNRFTTVETFPQKKNKEARIFSYAHVVERDVFFPINWRFKFEDYYAEMNAYQKKGKNKHDDAPDCTTMLVETIEQELGTDDEILDKYELGL</sequence>
<dbReference type="Gene3D" id="3.30.420.240">
    <property type="match status" value="1"/>
</dbReference>
<organism evidence="2 3">
    <name type="scientific">Rossellomorea vietnamensis</name>
    <dbReference type="NCBI Taxonomy" id="218284"/>
    <lineage>
        <taxon>Bacteria</taxon>
        <taxon>Bacillati</taxon>
        <taxon>Bacillota</taxon>
        <taxon>Bacilli</taxon>
        <taxon>Bacillales</taxon>
        <taxon>Bacillaceae</taxon>
        <taxon>Rossellomorea</taxon>
    </lineage>
</organism>
<dbReference type="NCBIfam" id="TIGR01630">
    <property type="entry name" value="psiM2_ORF9"/>
    <property type="match status" value="1"/>
</dbReference>
<dbReference type="Proteomes" id="UP000325182">
    <property type="component" value="Unassembled WGS sequence"/>
</dbReference>
<proteinExistence type="predicted"/>
<name>A0A5D4M1A2_9BACI</name>
<dbReference type="Gene3D" id="3.40.50.300">
    <property type="entry name" value="P-loop containing nucleotide triphosphate hydrolases"/>
    <property type="match status" value="1"/>
</dbReference>
<accession>A0A5D4M1A2</accession>